<feature type="domain" description="Glycosyl hydrolase family 31 C-terminal" evidence="6">
    <location>
        <begin position="789"/>
        <end position="871"/>
    </location>
</feature>
<evidence type="ECO:0000313" key="7">
    <source>
        <dbReference type="EMBL" id="KAK7573400.1"/>
    </source>
</evidence>
<feature type="region of interest" description="Disordered" evidence="3">
    <location>
        <begin position="85"/>
        <end position="143"/>
    </location>
</feature>
<dbReference type="EMBL" id="JBBCAQ010000037">
    <property type="protein sequence ID" value="KAK7573400.1"/>
    <property type="molecule type" value="Genomic_DNA"/>
</dbReference>
<evidence type="ECO:0000256" key="4">
    <source>
        <dbReference type="SAM" id="Phobius"/>
    </source>
</evidence>
<evidence type="ECO:0008006" key="9">
    <source>
        <dbReference type="Google" id="ProtNLM"/>
    </source>
</evidence>
<dbReference type="Gene3D" id="3.20.20.80">
    <property type="entry name" value="Glycosidases"/>
    <property type="match status" value="1"/>
</dbReference>
<keyword evidence="4" id="KW-1133">Transmembrane helix</keyword>
<feature type="domain" description="Glycoside hydrolase family 31 TIM barrel" evidence="5">
    <location>
        <begin position="497"/>
        <end position="618"/>
    </location>
</feature>
<dbReference type="GO" id="GO:0004553">
    <property type="term" value="F:hydrolase activity, hydrolyzing O-glycosyl compounds"/>
    <property type="evidence" value="ECO:0007669"/>
    <property type="project" value="InterPro"/>
</dbReference>
<dbReference type="InterPro" id="IPR017853">
    <property type="entry name" value="GH"/>
</dbReference>
<name>A0AAN9XYQ5_9HEMI</name>
<keyword evidence="8" id="KW-1185">Reference proteome</keyword>
<organism evidence="7 8">
    <name type="scientific">Parthenolecanium corni</name>
    <dbReference type="NCBI Taxonomy" id="536013"/>
    <lineage>
        <taxon>Eukaryota</taxon>
        <taxon>Metazoa</taxon>
        <taxon>Ecdysozoa</taxon>
        <taxon>Arthropoda</taxon>
        <taxon>Hexapoda</taxon>
        <taxon>Insecta</taxon>
        <taxon>Pterygota</taxon>
        <taxon>Neoptera</taxon>
        <taxon>Paraneoptera</taxon>
        <taxon>Hemiptera</taxon>
        <taxon>Sternorrhyncha</taxon>
        <taxon>Coccoidea</taxon>
        <taxon>Coccidae</taxon>
        <taxon>Parthenolecanium</taxon>
    </lineage>
</organism>
<sequence length="878" mass="99732">MASATEPLIKRDTAPTSQVQIVISSPENRSCETDTVNCTNNEILQTTTTVDVQSQSAQNSAANGFANHWDRRNSISLPAGLDTIMSEPPEYEPQLTPEHVRHGTGGYDTSDTFSEVGTSDDDSCHIGSSSRSTRNARRKSVAPSSFRLKDNGLEYSPQNSVTSINSIASLLKEKIMMTLPSNLRKRKTPAEYHLRFFVGFLFLLIVFTVSFSHVYYYQQVLQREYFPYTRFNKEEKFLKLYSSEGVEIAFGHLGIEVPETDRVYECRPSKDDHDGSVCFEWMEHARIRLNYENRFGILHCYNIRWYSLSKDVHPTDCYEDGSQYGHWYGGGRTLGMAWPVELGSVEMSPFITGHIGHHRWGGVLKRYFINSRGVAISVDPQSPLYVSINAKNETKLCLKGQYDEYTYTNSGGRPTLNYTICTSGNMKTLHLALSDKSLWDGLKKSDAEIITSLLTEPVWQIAPKDKELLTDSSIVNLTEDVISLGYFRQGHVLLNEFWQSEIGDFTFDEERFATVKDTIDIIHRRGFRIILTVQPFISTQSVNFAEAVREDLLITERGAEESRRIPALTRYKSLISAGMLDVTNNATRFWLQNRLRNLYHSYNINAFSLDLGSAYDLPRYYQFKKNLTNPDHFKALFVESALAAVPVLGVSSAISRPPAPIFLSLPSLQSTWESLQVIIPTVLTYGIVGYPFLMPGPVGGDYVTENMSQKAENESADIFSDASTDELPDRELYIRWLELATFLPVRRYSYLPSQYDKEVVDLAKNLTTLRQQKVNSLLQKYVREALETGIPLIRPLWMLDPTDTTCHTVNNEFSVGDELIVAPILSSKSTSRDVYLPAGLWQDGIDGSLRKGSRWLHHYRASLYQVPYFMRMPDNTRF</sequence>
<dbReference type="InterPro" id="IPR050985">
    <property type="entry name" value="Alpha-glycosidase_related"/>
</dbReference>
<dbReference type="AlphaFoldDB" id="A0AAN9XYQ5"/>
<feature type="transmembrane region" description="Helical" evidence="4">
    <location>
        <begin position="194"/>
        <end position="217"/>
    </location>
</feature>
<reference evidence="7 8" key="1">
    <citation type="submission" date="2024-03" db="EMBL/GenBank/DDBJ databases">
        <title>Adaptation during the transition from Ophiocordyceps entomopathogen to insect associate is accompanied by gene loss and intensified selection.</title>
        <authorList>
            <person name="Ward C.M."/>
            <person name="Onetto C.A."/>
            <person name="Borneman A.R."/>
        </authorList>
    </citation>
    <scope>NUCLEOTIDE SEQUENCE [LARGE SCALE GENOMIC DNA]</scope>
    <source>
        <strain evidence="7">AWRI1</strain>
        <tissue evidence="7">Single Adult Female</tissue>
    </source>
</reference>
<dbReference type="InterPro" id="IPR013780">
    <property type="entry name" value="Glyco_hydro_b"/>
</dbReference>
<proteinExistence type="inferred from homology"/>
<keyword evidence="4" id="KW-0472">Membrane</keyword>
<evidence type="ECO:0000313" key="8">
    <source>
        <dbReference type="Proteomes" id="UP001367676"/>
    </source>
</evidence>
<gene>
    <name evidence="7" type="ORF">V9T40_010591</name>
</gene>
<evidence type="ECO:0000256" key="1">
    <source>
        <dbReference type="ARBA" id="ARBA00007806"/>
    </source>
</evidence>
<dbReference type="Pfam" id="PF21365">
    <property type="entry name" value="Glyco_hydro_31_3rd"/>
    <property type="match status" value="1"/>
</dbReference>
<evidence type="ECO:0000259" key="5">
    <source>
        <dbReference type="Pfam" id="PF01055"/>
    </source>
</evidence>
<dbReference type="GO" id="GO:0005975">
    <property type="term" value="P:carbohydrate metabolic process"/>
    <property type="evidence" value="ECO:0007669"/>
    <property type="project" value="InterPro"/>
</dbReference>
<dbReference type="CDD" id="cd06592">
    <property type="entry name" value="GH31_NET37"/>
    <property type="match status" value="1"/>
</dbReference>
<dbReference type="SUPFAM" id="SSF51011">
    <property type="entry name" value="Glycosyl hydrolase domain"/>
    <property type="match status" value="1"/>
</dbReference>
<dbReference type="PANTHER" id="PTHR43053:SF6">
    <property type="entry name" value="SITS-BINDING PROTEIN"/>
    <property type="match status" value="1"/>
</dbReference>
<comment type="caution">
    <text evidence="7">The sequence shown here is derived from an EMBL/GenBank/DDBJ whole genome shotgun (WGS) entry which is preliminary data.</text>
</comment>
<evidence type="ECO:0000256" key="3">
    <source>
        <dbReference type="SAM" id="MobiDB-lite"/>
    </source>
</evidence>
<comment type="similarity">
    <text evidence="1 2">Belongs to the glycosyl hydrolase 31 family.</text>
</comment>
<accession>A0AAN9XYQ5</accession>
<protein>
    <recommendedName>
        <fullName evidence="9">Myogenesis-regulating glycosidase</fullName>
    </recommendedName>
</protein>
<feature type="domain" description="Glycoside hydrolase family 31 TIM barrel" evidence="5">
    <location>
        <begin position="669"/>
        <end position="770"/>
    </location>
</feature>
<dbReference type="Proteomes" id="UP001367676">
    <property type="component" value="Unassembled WGS sequence"/>
</dbReference>
<evidence type="ECO:0000259" key="6">
    <source>
        <dbReference type="Pfam" id="PF21365"/>
    </source>
</evidence>
<dbReference type="PANTHER" id="PTHR43053">
    <property type="entry name" value="GLYCOSIDASE FAMILY 31"/>
    <property type="match status" value="1"/>
</dbReference>
<keyword evidence="2" id="KW-0326">Glycosidase</keyword>
<dbReference type="InterPro" id="IPR048395">
    <property type="entry name" value="Glyco_hydro_31_C"/>
</dbReference>
<dbReference type="Gene3D" id="2.60.40.1180">
    <property type="entry name" value="Golgi alpha-mannosidase II"/>
    <property type="match status" value="1"/>
</dbReference>
<keyword evidence="4" id="KW-0812">Transmembrane</keyword>
<keyword evidence="2" id="KW-0378">Hydrolase</keyword>
<dbReference type="SUPFAM" id="SSF51445">
    <property type="entry name" value="(Trans)glycosidases"/>
    <property type="match status" value="1"/>
</dbReference>
<dbReference type="InterPro" id="IPR000322">
    <property type="entry name" value="Glyco_hydro_31_TIM"/>
</dbReference>
<dbReference type="Pfam" id="PF01055">
    <property type="entry name" value="Glyco_hydro_31_2nd"/>
    <property type="match status" value="2"/>
</dbReference>
<evidence type="ECO:0000256" key="2">
    <source>
        <dbReference type="RuleBase" id="RU361185"/>
    </source>
</evidence>
<feature type="compositionally biased region" description="Polar residues" evidence="3">
    <location>
        <begin position="107"/>
        <end position="117"/>
    </location>
</feature>